<dbReference type="PROSITE" id="PS51257">
    <property type="entry name" value="PROKAR_LIPOPROTEIN"/>
    <property type="match status" value="1"/>
</dbReference>
<feature type="region of interest" description="Disordered" evidence="1">
    <location>
        <begin position="40"/>
        <end position="74"/>
    </location>
</feature>
<name>A0A382R261_9ZZZZ</name>
<feature type="non-terminal residue" evidence="2">
    <location>
        <position position="128"/>
    </location>
</feature>
<dbReference type="EMBL" id="UINC01117918">
    <property type="protein sequence ID" value="SVC90681.1"/>
    <property type="molecule type" value="Genomic_DNA"/>
</dbReference>
<sequence>MRLRKLFFPVSAIIALLLVACSSSSGDVASVAQVNALDPNATAVPAPTGEPARTGEPTKAPVTHKPVPTTESVAPDSDLAEHVYSDYSQEVIDHPNRLLFGTDFLSAWHFEDAGNDVIIDFARRFIGL</sequence>
<reference evidence="2" key="1">
    <citation type="submission" date="2018-05" db="EMBL/GenBank/DDBJ databases">
        <authorList>
            <person name="Lanie J.A."/>
            <person name="Ng W.-L."/>
            <person name="Kazmierczak K.M."/>
            <person name="Andrzejewski T.M."/>
            <person name="Davidsen T.M."/>
            <person name="Wayne K.J."/>
            <person name="Tettelin H."/>
            <person name="Glass J.I."/>
            <person name="Rusch D."/>
            <person name="Podicherti R."/>
            <person name="Tsui H.-C.T."/>
            <person name="Winkler M.E."/>
        </authorList>
    </citation>
    <scope>NUCLEOTIDE SEQUENCE</scope>
</reference>
<evidence type="ECO:0000256" key="1">
    <source>
        <dbReference type="SAM" id="MobiDB-lite"/>
    </source>
</evidence>
<evidence type="ECO:0000313" key="2">
    <source>
        <dbReference type="EMBL" id="SVC90681.1"/>
    </source>
</evidence>
<gene>
    <name evidence="2" type="ORF">METZ01_LOCUS343535</name>
</gene>
<dbReference type="AlphaFoldDB" id="A0A382R261"/>
<proteinExistence type="predicted"/>
<organism evidence="2">
    <name type="scientific">marine metagenome</name>
    <dbReference type="NCBI Taxonomy" id="408172"/>
    <lineage>
        <taxon>unclassified sequences</taxon>
        <taxon>metagenomes</taxon>
        <taxon>ecological metagenomes</taxon>
    </lineage>
</organism>
<protein>
    <submittedName>
        <fullName evidence="2">Uncharacterized protein</fullName>
    </submittedName>
</protein>
<accession>A0A382R261</accession>